<evidence type="ECO:0000313" key="3">
    <source>
        <dbReference type="Proteomes" id="UP000588586"/>
    </source>
</evidence>
<accession>A0A849HNN8</accession>
<dbReference type="AlphaFoldDB" id="A0A849HNN8"/>
<protein>
    <recommendedName>
        <fullName evidence="4">Asp23/Gls24 family envelope stress response protein</fullName>
    </recommendedName>
</protein>
<proteinExistence type="predicted"/>
<evidence type="ECO:0008006" key="4">
    <source>
        <dbReference type="Google" id="ProtNLM"/>
    </source>
</evidence>
<dbReference type="EMBL" id="JABEPQ010000002">
    <property type="protein sequence ID" value="NNM46227.1"/>
    <property type="molecule type" value="Genomic_DNA"/>
</dbReference>
<feature type="region of interest" description="Disordered" evidence="1">
    <location>
        <begin position="1"/>
        <end position="21"/>
    </location>
</feature>
<organism evidence="2 3">
    <name type="scientific">Knoellia koreensis</name>
    <dbReference type="NCBI Taxonomy" id="2730921"/>
    <lineage>
        <taxon>Bacteria</taxon>
        <taxon>Bacillati</taxon>
        <taxon>Actinomycetota</taxon>
        <taxon>Actinomycetes</taxon>
        <taxon>Micrococcales</taxon>
        <taxon>Intrasporangiaceae</taxon>
        <taxon>Knoellia</taxon>
    </lineage>
</organism>
<sequence length="171" mass="18149">MSATTPGGQPPTDPGPQGASDLLARSARALAEHEESTWTQTRSRVLGAVRLASRGRVLLEAAMPVRPDRLSDRLQVSDQVLVSAMAVAVEHASEARPLRIEVHDRDGVCTGASVHVSAPYGARLDELAEEVRAAALATITEVLGDVDSGRKVDVHVDEVHIDEAHVAGDDR</sequence>
<gene>
    <name evidence="2" type="ORF">HJG52_09440</name>
</gene>
<keyword evidence="3" id="KW-1185">Reference proteome</keyword>
<evidence type="ECO:0000313" key="2">
    <source>
        <dbReference type="EMBL" id="NNM46227.1"/>
    </source>
</evidence>
<reference evidence="2 3" key="1">
    <citation type="submission" date="2020-04" db="EMBL/GenBank/DDBJ databases">
        <title>Knoellia sp. isolate from air conditioner.</title>
        <authorList>
            <person name="Chea S."/>
            <person name="Kim D.-U."/>
        </authorList>
    </citation>
    <scope>NUCLEOTIDE SEQUENCE [LARGE SCALE GENOMIC DNA]</scope>
    <source>
        <strain evidence="2 3">DB2414S</strain>
    </source>
</reference>
<dbReference type="RefSeq" id="WP_171243352.1">
    <property type="nucleotide sequence ID" value="NZ_JABEPQ010000002.1"/>
</dbReference>
<name>A0A849HNN8_9MICO</name>
<dbReference type="Proteomes" id="UP000588586">
    <property type="component" value="Unassembled WGS sequence"/>
</dbReference>
<comment type="caution">
    <text evidence="2">The sequence shown here is derived from an EMBL/GenBank/DDBJ whole genome shotgun (WGS) entry which is preliminary data.</text>
</comment>
<evidence type="ECO:0000256" key="1">
    <source>
        <dbReference type="SAM" id="MobiDB-lite"/>
    </source>
</evidence>